<sequence>MSQCLMQLSDRVISAPPDQQFLLSEFVLAKVISKMTLGTFPVSQIL</sequence>
<accession>L8MRY6</accession>
<evidence type="ECO:0000313" key="1">
    <source>
        <dbReference type="EMBL" id="ELS30672.1"/>
    </source>
</evidence>
<gene>
    <name evidence="2" type="ORF">Pse7429DRAFT_0528</name>
    <name evidence="1" type="ORF">Pse7429DRAFT_4710</name>
</gene>
<name>L8MRY6_9CYAN</name>
<evidence type="ECO:0000313" key="3">
    <source>
        <dbReference type="Proteomes" id="UP000011201"/>
    </source>
</evidence>
<keyword evidence="3" id="KW-1185">Reference proteome</keyword>
<evidence type="ECO:0000313" key="2">
    <source>
        <dbReference type="EMBL" id="ELS34236.1"/>
    </source>
</evidence>
<dbReference type="EMBL" id="ALWB01000014">
    <property type="protein sequence ID" value="ELS34236.1"/>
    <property type="molecule type" value="Genomic_DNA"/>
</dbReference>
<proteinExistence type="predicted"/>
<organism evidence="1 3">
    <name type="scientific">Pseudanabaena biceps PCC 7429</name>
    <dbReference type="NCBI Taxonomy" id="927668"/>
    <lineage>
        <taxon>Bacteria</taxon>
        <taxon>Bacillati</taxon>
        <taxon>Cyanobacteriota</taxon>
        <taxon>Cyanophyceae</taxon>
        <taxon>Pseudanabaenales</taxon>
        <taxon>Pseudanabaenaceae</taxon>
        <taxon>Pseudanabaena</taxon>
    </lineage>
</organism>
<dbReference type="AlphaFoldDB" id="L8MRY6"/>
<comment type="caution">
    <text evidence="1">The sequence shown here is derived from an EMBL/GenBank/DDBJ whole genome shotgun (WGS) entry which is preliminary data.</text>
</comment>
<dbReference type="Proteomes" id="UP000011201">
    <property type="component" value="Unassembled WGS sequence"/>
</dbReference>
<dbReference type="EMBL" id="ALWB01000271">
    <property type="protein sequence ID" value="ELS30672.1"/>
    <property type="molecule type" value="Genomic_DNA"/>
</dbReference>
<dbReference type="PATRIC" id="fig|927668.3.peg.4777"/>
<reference evidence="1 3" key="1">
    <citation type="journal article" date="2013" name="Proc. Natl. Acad. Sci. U.S.A.">
        <title>Improving the coverage of the cyanobacterial phylum using diversity-driven genome sequencing.</title>
        <authorList>
            <person name="Shih P.M."/>
            <person name="Wu D."/>
            <person name="Latifi A."/>
            <person name="Axen S.D."/>
            <person name="Fewer D.P."/>
            <person name="Talla E."/>
            <person name="Calteau A."/>
            <person name="Cai F."/>
            <person name="Tandeau de Marsac N."/>
            <person name="Rippka R."/>
            <person name="Herdman M."/>
            <person name="Sivonen K."/>
            <person name="Coursin T."/>
            <person name="Laurent T."/>
            <person name="Goodwin L."/>
            <person name="Nolan M."/>
            <person name="Davenport K.W."/>
            <person name="Han C.S."/>
            <person name="Rubin E.M."/>
            <person name="Eisen J.A."/>
            <person name="Woyke T."/>
            <person name="Gugger M."/>
            <person name="Kerfeld C.A."/>
        </authorList>
    </citation>
    <scope>NUCLEOTIDE SEQUENCE [LARGE SCALE GENOMIC DNA]</scope>
    <source>
        <strain evidence="1 3">PCC 7429</strain>
    </source>
</reference>
<protein>
    <submittedName>
        <fullName evidence="1">Uncharacterized protein</fullName>
    </submittedName>
</protein>